<evidence type="ECO:0000313" key="1">
    <source>
        <dbReference type="EMBL" id="QNO49889.1"/>
    </source>
</evidence>
<proteinExistence type="predicted"/>
<gene>
    <name evidence="1" type="ORF">GKKIKBAN_00003</name>
</gene>
<name>A0A7G9YPF5_9EURY</name>
<organism evidence="1">
    <name type="scientific">Candidatus Methanogaster sp. ANME-2c ERB4</name>
    <dbReference type="NCBI Taxonomy" id="2759911"/>
    <lineage>
        <taxon>Archaea</taxon>
        <taxon>Methanobacteriati</taxon>
        <taxon>Methanobacteriota</taxon>
        <taxon>Stenosarchaea group</taxon>
        <taxon>Methanomicrobia</taxon>
        <taxon>Methanosarcinales</taxon>
        <taxon>ANME-2 cluster</taxon>
        <taxon>Candidatus Methanogasteraceae</taxon>
        <taxon>Candidatus Methanogaster</taxon>
    </lineage>
</organism>
<dbReference type="AlphaFoldDB" id="A0A7G9YPF5"/>
<protein>
    <submittedName>
        <fullName evidence="1">Uncharacterized protein</fullName>
    </submittedName>
</protein>
<reference evidence="1" key="1">
    <citation type="submission" date="2020-06" db="EMBL/GenBank/DDBJ databases">
        <title>Unique genomic features of the anaerobic methanotrophic archaea.</title>
        <authorList>
            <person name="Chadwick G.L."/>
            <person name="Skennerton C.T."/>
            <person name="Laso-Perez R."/>
            <person name="Leu A.O."/>
            <person name="Speth D.R."/>
            <person name="Yu H."/>
            <person name="Morgan-Lang C."/>
            <person name="Hatzenpichler R."/>
            <person name="Goudeau D."/>
            <person name="Malmstrom R."/>
            <person name="Brazelton W.J."/>
            <person name="Woyke T."/>
            <person name="Hallam S.J."/>
            <person name="Tyson G.W."/>
            <person name="Wegener G."/>
            <person name="Boetius A."/>
            <person name="Orphan V."/>
        </authorList>
    </citation>
    <scope>NUCLEOTIDE SEQUENCE</scope>
</reference>
<accession>A0A7G9YPF5</accession>
<dbReference type="EMBL" id="MT631399">
    <property type="protein sequence ID" value="QNO49889.1"/>
    <property type="molecule type" value="Genomic_DNA"/>
</dbReference>
<sequence>MAEMNLWLKRIRNLVKLKEWWKVLGLKLLKQYRYYESERQLPNA</sequence>